<evidence type="ECO:0000313" key="1">
    <source>
        <dbReference type="EMBL" id="CUO48903.1"/>
    </source>
</evidence>
<protein>
    <submittedName>
        <fullName evidence="1">Uncharacterized protein</fullName>
    </submittedName>
</protein>
<dbReference type="AlphaFoldDB" id="A0A174FFE0"/>
<evidence type="ECO:0000313" key="2">
    <source>
        <dbReference type="Proteomes" id="UP000095544"/>
    </source>
</evidence>
<proteinExistence type="predicted"/>
<gene>
    <name evidence="1" type="ORF">ERS852491_02365</name>
</gene>
<dbReference type="Proteomes" id="UP000095544">
    <property type="component" value="Unassembled WGS sequence"/>
</dbReference>
<dbReference type="EMBL" id="CYZU01000020">
    <property type="protein sequence ID" value="CUO48903.1"/>
    <property type="molecule type" value="Genomic_DNA"/>
</dbReference>
<name>A0A174FFE0_9FIRM</name>
<accession>A0A174FFE0</accession>
<sequence length="188" mass="21303">MAGDSCYEMLHTFNYLYVRLIACGTNFQQFLMHRYFRAVRSNTPPPSVPAGCAKLRGSRDWFPAGLYMPFGRPQNAIRSSCRENVGNRGQDLIFQIKSCCRRRRECIGIRANCGKYLYSPHFLCYCFLSSGAGIQTAYTAPPETSPDSPSASLPTKQFISCRQTYECDQQSDCVGQCQHDEHSYCKPE</sequence>
<reference evidence="1 2" key="1">
    <citation type="submission" date="2015-09" db="EMBL/GenBank/DDBJ databases">
        <authorList>
            <consortium name="Pathogen Informatics"/>
        </authorList>
    </citation>
    <scope>NUCLEOTIDE SEQUENCE [LARGE SCALE GENOMIC DNA]</scope>
    <source>
        <strain evidence="1 2">2789STDY5834876</strain>
    </source>
</reference>
<organism evidence="1 2">
    <name type="scientific">Faecalicatena contorta</name>
    <dbReference type="NCBI Taxonomy" id="39482"/>
    <lineage>
        <taxon>Bacteria</taxon>
        <taxon>Bacillati</taxon>
        <taxon>Bacillota</taxon>
        <taxon>Clostridia</taxon>
        <taxon>Lachnospirales</taxon>
        <taxon>Lachnospiraceae</taxon>
        <taxon>Faecalicatena</taxon>
    </lineage>
</organism>